<name>A0A0C2MB14_THEKT</name>
<feature type="transmembrane region" description="Helical" evidence="1">
    <location>
        <begin position="85"/>
        <end position="108"/>
    </location>
</feature>
<accession>A0A0C2MB14</accession>
<comment type="caution">
    <text evidence="2">The sequence shown here is derived from an EMBL/GenBank/DDBJ whole genome shotgun (WGS) entry which is preliminary data.</text>
</comment>
<keyword evidence="1" id="KW-0472">Membrane</keyword>
<dbReference type="Proteomes" id="UP000031668">
    <property type="component" value="Unassembled WGS sequence"/>
</dbReference>
<dbReference type="EMBL" id="JWZT01004422">
    <property type="protein sequence ID" value="KII64156.1"/>
    <property type="molecule type" value="Genomic_DNA"/>
</dbReference>
<organism evidence="2 3">
    <name type="scientific">Thelohanellus kitauei</name>
    <name type="common">Myxosporean</name>
    <dbReference type="NCBI Taxonomy" id="669202"/>
    <lineage>
        <taxon>Eukaryota</taxon>
        <taxon>Metazoa</taxon>
        <taxon>Cnidaria</taxon>
        <taxon>Myxozoa</taxon>
        <taxon>Myxosporea</taxon>
        <taxon>Bivalvulida</taxon>
        <taxon>Platysporina</taxon>
        <taxon>Myxobolidae</taxon>
        <taxon>Thelohanellus</taxon>
    </lineage>
</organism>
<sequence length="186" mass="21941">MLVVRAFSKRIRLFQFKNRLCAEKPRFLSNENPSRDESKDPHVCYVSSNRELVSRHIKISGRLFLVSSIFFIFIAFNTVKRDEPWKASVLLAAKVIFQITFLCFGILFKKLLNHVTKFIAPIDKNYVLLERMNFMGKPVYYRRKFGDFSLRNINTGIAYREQHHKYLIIPEDPAMVAFTNFYSNSK</sequence>
<keyword evidence="1" id="KW-1133">Transmembrane helix</keyword>
<gene>
    <name evidence="2" type="ORF">RF11_14814</name>
</gene>
<protein>
    <submittedName>
        <fullName evidence="2">Uncharacterized protein</fullName>
    </submittedName>
</protein>
<keyword evidence="1" id="KW-0812">Transmembrane</keyword>
<evidence type="ECO:0000313" key="3">
    <source>
        <dbReference type="Proteomes" id="UP000031668"/>
    </source>
</evidence>
<evidence type="ECO:0000313" key="2">
    <source>
        <dbReference type="EMBL" id="KII64156.1"/>
    </source>
</evidence>
<proteinExistence type="predicted"/>
<evidence type="ECO:0000256" key="1">
    <source>
        <dbReference type="SAM" id="Phobius"/>
    </source>
</evidence>
<dbReference type="AlphaFoldDB" id="A0A0C2MB14"/>
<keyword evidence="3" id="KW-1185">Reference proteome</keyword>
<reference evidence="2 3" key="1">
    <citation type="journal article" date="2014" name="Genome Biol. Evol.">
        <title>The genome of the myxosporean Thelohanellus kitauei shows adaptations to nutrient acquisition within its fish host.</title>
        <authorList>
            <person name="Yang Y."/>
            <person name="Xiong J."/>
            <person name="Zhou Z."/>
            <person name="Huo F."/>
            <person name="Miao W."/>
            <person name="Ran C."/>
            <person name="Liu Y."/>
            <person name="Zhang J."/>
            <person name="Feng J."/>
            <person name="Wang M."/>
            <person name="Wang M."/>
            <person name="Wang L."/>
            <person name="Yao B."/>
        </authorList>
    </citation>
    <scope>NUCLEOTIDE SEQUENCE [LARGE SCALE GENOMIC DNA]</scope>
    <source>
        <strain evidence="2">Wuqing</strain>
    </source>
</reference>
<feature type="transmembrane region" description="Helical" evidence="1">
    <location>
        <begin position="59"/>
        <end position="79"/>
    </location>
</feature>